<evidence type="ECO:0000313" key="2">
    <source>
        <dbReference type="Proteomes" id="UP000178646"/>
    </source>
</evidence>
<comment type="caution">
    <text evidence="1">The sequence shown here is derived from an EMBL/GenBank/DDBJ whole genome shotgun (WGS) entry which is preliminary data.</text>
</comment>
<dbReference type="EMBL" id="MHSU01000041">
    <property type="protein sequence ID" value="OHA48783.1"/>
    <property type="molecule type" value="Genomic_DNA"/>
</dbReference>
<reference evidence="1 2" key="1">
    <citation type="journal article" date="2016" name="Nat. Commun.">
        <title>Thousands of microbial genomes shed light on interconnected biogeochemical processes in an aquifer system.</title>
        <authorList>
            <person name="Anantharaman K."/>
            <person name="Brown C.T."/>
            <person name="Hug L.A."/>
            <person name="Sharon I."/>
            <person name="Castelle C.J."/>
            <person name="Probst A.J."/>
            <person name="Thomas B.C."/>
            <person name="Singh A."/>
            <person name="Wilkins M.J."/>
            <person name="Karaoz U."/>
            <person name="Brodie E.L."/>
            <person name="Williams K.H."/>
            <person name="Hubbard S.S."/>
            <person name="Banfield J.F."/>
        </authorList>
    </citation>
    <scope>NUCLEOTIDE SEQUENCE [LARGE SCALE GENOMIC DNA]</scope>
</reference>
<sequence length="89" mass="10504">MAWKNISGYLEKFFTITPPGKFYQKEIIKALNEILNINLSENDTEYRFGIIYIKNNNTTLKNEIFLNKDKIIRLLSKKTKNSGVKDIRF</sequence>
<proteinExistence type="predicted"/>
<gene>
    <name evidence="1" type="ORF">A2W59_00475</name>
</gene>
<dbReference type="AlphaFoldDB" id="A0A1G2PKH8"/>
<organism evidence="1 2">
    <name type="scientific">Candidatus Terrybacteria bacterium RIFCSPHIGHO2_02_41_19</name>
    <dbReference type="NCBI Taxonomy" id="1802364"/>
    <lineage>
        <taxon>Bacteria</taxon>
        <taxon>Candidatus Terryibacteriota</taxon>
    </lineage>
</organism>
<name>A0A1G2PKH8_9BACT</name>
<protein>
    <submittedName>
        <fullName evidence="1">Uncharacterized protein</fullName>
    </submittedName>
</protein>
<dbReference type="Proteomes" id="UP000178646">
    <property type="component" value="Unassembled WGS sequence"/>
</dbReference>
<accession>A0A1G2PKH8</accession>
<evidence type="ECO:0000313" key="1">
    <source>
        <dbReference type="EMBL" id="OHA48783.1"/>
    </source>
</evidence>